<gene>
    <name evidence="1" type="ordered locus">Spy49_0756</name>
</gene>
<dbReference type="HOGENOM" id="CLU_1969335_0_0_9"/>
<organism evidence="1 2">
    <name type="scientific">Streptococcus pyogenes serotype M49 (strain NZ131)</name>
    <dbReference type="NCBI Taxonomy" id="471876"/>
    <lineage>
        <taxon>Bacteria</taxon>
        <taxon>Bacillati</taxon>
        <taxon>Bacillota</taxon>
        <taxon>Bacilli</taxon>
        <taxon>Lactobacillales</taxon>
        <taxon>Streptococcaceae</taxon>
        <taxon>Streptococcus</taxon>
    </lineage>
</organism>
<proteinExistence type="predicted"/>
<dbReference type="AlphaFoldDB" id="A0A0H3BWX9"/>
<reference evidence="1 2" key="1">
    <citation type="journal article" date="2008" name="J. Bacteriol.">
        <title>Genome sequence of a nephritogenic and highly transformable M49 strain of Streptococcus pyogenes.</title>
        <authorList>
            <person name="McShan W.M."/>
            <person name="Ferretti J.J."/>
            <person name="Karasawa T."/>
            <person name="Suvorov A.N."/>
            <person name="Lin S."/>
            <person name="Qin B."/>
            <person name="Jia H."/>
            <person name="Kenton S."/>
            <person name="Najar F."/>
            <person name="Wu H."/>
            <person name="Scott J."/>
            <person name="Roe B.A."/>
            <person name="Savic D.J."/>
        </authorList>
    </citation>
    <scope>NUCLEOTIDE SEQUENCE [LARGE SCALE GENOMIC DNA]</scope>
    <source>
        <strain evidence="1 2">NZ131</strain>
    </source>
</reference>
<evidence type="ECO:0000313" key="1">
    <source>
        <dbReference type="EMBL" id="ACI61070.1"/>
    </source>
</evidence>
<evidence type="ECO:0000313" key="2">
    <source>
        <dbReference type="Proteomes" id="UP000001039"/>
    </source>
</evidence>
<evidence type="ECO:0008006" key="3">
    <source>
        <dbReference type="Google" id="ProtNLM"/>
    </source>
</evidence>
<protein>
    <recommendedName>
        <fullName evidence="3">Phage protein</fullName>
    </recommendedName>
</protein>
<name>A0A0H3BWX9_STRPZ</name>
<dbReference type="KEGG" id="soz:Spy49_0756"/>
<dbReference type="Proteomes" id="UP000001039">
    <property type="component" value="Chromosome"/>
</dbReference>
<dbReference type="EMBL" id="CP000829">
    <property type="protein sequence ID" value="ACI61070.1"/>
    <property type="molecule type" value="Genomic_DNA"/>
</dbReference>
<accession>A0A0H3BWX9</accession>
<sequence>MMTTFEKIIKKINRIEGELVKPEAERRDSLPILSAQLGSIKQDLKLMLWIELPTLNDVERYEALYQGNDFKFSETFLERKATRKAFWRRLAKETFKEDQDRRNFVKLAEKEFKGATLSWQEFLWGKKK</sequence>